<dbReference type="AlphaFoldDB" id="A0A126QNB1"/>
<reference evidence="2 4" key="1">
    <citation type="journal article" date="2016" name="Front. Microbiol.">
        <title>Genome Sequence of the Piezophilic, Mesophilic Sulfate-Reducing Bacterium Desulfovibrio indicus J2T.</title>
        <authorList>
            <person name="Cao J."/>
            <person name="Maignien L."/>
            <person name="Shao Z."/>
            <person name="Alain K."/>
            <person name="Jebbar M."/>
        </authorList>
    </citation>
    <scope>NUCLEOTIDE SEQUENCE [LARGE SCALE GENOMIC DNA]</scope>
    <source>
        <strain evidence="2 4">J2</strain>
    </source>
</reference>
<evidence type="ECO:0000313" key="5">
    <source>
        <dbReference type="Proteomes" id="UP000295506"/>
    </source>
</evidence>
<keyword evidence="4" id="KW-1185">Reference proteome</keyword>
<gene>
    <name evidence="2" type="ORF">AWY79_09125</name>
    <name evidence="3" type="ORF">EDC59_101704</name>
</gene>
<feature type="signal peptide" evidence="1">
    <location>
        <begin position="1"/>
        <end position="23"/>
    </location>
</feature>
<evidence type="ECO:0000313" key="2">
    <source>
        <dbReference type="EMBL" id="AMK11266.1"/>
    </source>
</evidence>
<keyword evidence="1" id="KW-0732">Signal</keyword>
<dbReference type="KEGG" id="dej:AWY79_09125"/>
<dbReference type="RefSeq" id="WP_066802730.1">
    <property type="nucleotide sequence ID" value="NZ_CP014206.1"/>
</dbReference>
<organism evidence="3 5">
    <name type="scientific">Pseudodesulfovibrio indicus</name>
    <dbReference type="NCBI Taxonomy" id="1716143"/>
    <lineage>
        <taxon>Bacteria</taxon>
        <taxon>Pseudomonadati</taxon>
        <taxon>Thermodesulfobacteriota</taxon>
        <taxon>Desulfovibrionia</taxon>
        <taxon>Desulfovibrionales</taxon>
        <taxon>Desulfovibrionaceae</taxon>
    </lineage>
</organism>
<reference evidence="3 5" key="2">
    <citation type="submission" date="2019-03" db="EMBL/GenBank/DDBJ databases">
        <title>Genomic Encyclopedia of Type Strains, Phase IV (KMG-IV): sequencing the most valuable type-strain genomes for metagenomic binning, comparative biology and taxonomic classification.</title>
        <authorList>
            <person name="Goeker M."/>
        </authorList>
    </citation>
    <scope>NUCLEOTIDE SEQUENCE [LARGE SCALE GENOMIC DNA]</scope>
    <source>
        <strain evidence="3 5">DSM 101483</strain>
    </source>
</reference>
<dbReference type="EMBL" id="CP014206">
    <property type="protein sequence ID" value="AMK11266.1"/>
    <property type="molecule type" value="Genomic_DNA"/>
</dbReference>
<name>A0A126QNB1_9BACT</name>
<protein>
    <submittedName>
        <fullName evidence="3">Uncharacterized protein</fullName>
    </submittedName>
</protein>
<dbReference type="EMBL" id="SOBK01000001">
    <property type="protein sequence ID" value="TDT92298.1"/>
    <property type="molecule type" value="Genomic_DNA"/>
</dbReference>
<dbReference type="Proteomes" id="UP000055611">
    <property type="component" value="Chromosome"/>
</dbReference>
<sequence length="151" mass="17040">MKKFSTIVVALAMTLLISGFAFAMKDMPHGDKKADDKAMTMHDSMQVMEDNLAMMKKDVEMMKDAGMRKKAMGTMNMHMTDMHHGMEAAKGHAKEKGDKGMQGSMEQMDKEMMMLMKGMGKTKKDPDAGIPMMEDSIMKMEKTMMQMKSMM</sequence>
<feature type="chain" id="PRO_5044548178" evidence="1">
    <location>
        <begin position="24"/>
        <end position="151"/>
    </location>
</feature>
<evidence type="ECO:0000256" key="1">
    <source>
        <dbReference type="SAM" id="SignalP"/>
    </source>
</evidence>
<evidence type="ECO:0000313" key="3">
    <source>
        <dbReference type="EMBL" id="TDT92298.1"/>
    </source>
</evidence>
<evidence type="ECO:0000313" key="4">
    <source>
        <dbReference type="Proteomes" id="UP000055611"/>
    </source>
</evidence>
<accession>A0A126QNB1</accession>
<proteinExistence type="predicted"/>
<dbReference type="Proteomes" id="UP000295506">
    <property type="component" value="Unassembled WGS sequence"/>
</dbReference>